<dbReference type="EMBL" id="KI894027">
    <property type="protein sequence ID" value="OBR89561.1"/>
    <property type="molecule type" value="Genomic_DNA"/>
</dbReference>
<evidence type="ECO:0000313" key="6">
    <source>
        <dbReference type="EMBL" id="OBR89561.1"/>
    </source>
</evidence>
<feature type="compositionally biased region" description="Basic residues" evidence="5">
    <location>
        <begin position="111"/>
        <end position="120"/>
    </location>
</feature>
<dbReference type="SUPFAM" id="SSF48452">
    <property type="entry name" value="TPR-like"/>
    <property type="match status" value="1"/>
</dbReference>
<dbReference type="GO" id="GO:1902369">
    <property type="term" value="P:negative regulation of RNA catabolic process"/>
    <property type="evidence" value="ECO:0007669"/>
    <property type="project" value="TreeGrafter"/>
</dbReference>
<keyword evidence="4" id="KW-0539">Nucleus</keyword>
<feature type="region of interest" description="Disordered" evidence="5">
    <location>
        <begin position="1"/>
        <end position="180"/>
    </location>
</feature>
<feature type="compositionally biased region" description="Low complexity" evidence="5">
    <location>
        <begin position="628"/>
        <end position="641"/>
    </location>
</feature>
<dbReference type="PANTHER" id="PTHR13471:SF0">
    <property type="entry name" value="NUCLEAR EXOSOME REGULATOR NRDE2"/>
    <property type="match status" value="1"/>
</dbReference>
<evidence type="ECO:0000256" key="3">
    <source>
        <dbReference type="ARBA" id="ARBA00022737"/>
    </source>
</evidence>
<feature type="region of interest" description="Disordered" evidence="5">
    <location>
        <begin position="619"/>
        <end position="641"/>
    </location>
</feature>
<dbReference type="Gene3D" id="1.25.40.10">
    <property type="entry name" value="Tetratricopeptide repeat domain"/>
    <property type="match status" value="2"/>
</dbReference>
<dbReference type="STRING" id="1296121.A0A1A6AHM5"/>
<evidence type="ECO:0000256" key="4">
    <source>
        <dbReference type="ARBA" id="ARBA00023242"/>
    </source>
</evidence>
<organism evidence="6">
    <name type="scientific">Kwoniella dejecticola CBS 10117</name>
    <dbReference type="NCBI Taxonomy" id="1296121"/>
    <lineage>
        <taxon>Eukaryota</taxon>
        <taxon>Fungi</taxon>
        <taxon>Dikarya</taxon>
        <taxon>Basidiomycota</taxon>
        <taxon>Agaricomycotina</taxon>
        <taxon>Tremellomycetes</taxon>
        <taxon>Tremellales</taxon>
        <taxon>Cryptococcaceae</taxon>
        <taxon>Kwoniella</taxon>
    </lineage>
</organism>
<dbReference type="SMART" id="SM00386">
    <property type="entry name" value="HAT"/>
    <property type="match status" value="4"/>
</dbReference>
<dbReference type="InterPro" id="IPR003107">
    <property type="entry name" value="HAT"/>
</dbReference>
<sequence length="1251" mass="142600">MTSAPSFSSFPDFSQENEAGPSRNKAIASVPSFGSFPDLEQPKRSKRRSRSPSASHDERQSKRKDGEEPKHRSHKRENDDEYRDRRRTDHERRERIGEDGGPAKAKEKEKNRRHNRSRSKERHEGRDREKDRHRREHRERDRDRDRDRDRNRHRERERDRSADRKYKEERRRKEREKALSLIRGDTAQDIDLGKGKKKEEKWEKKYDGLAWYESVGNGKPKQAMEEGDSTPSASFFPDTVGDRDAVRYGSTSSNSVPRYHREGKNRILGLNDGLRIVYSRDRTEKGVEIAPLGRPYVPRYNSRQTRAAASQHLRSILLQPSDEQGSFNPFSEYIDFGIKRSQHNEKDLPSYRDIHQPQDDDSEGLESIEAAIGSYSTLEAEVRQETSALEGYLRENSGDVERWIDYSQLHLRLSPDLSHQSDKDRTSKTRAEAEVALSVLSRALDASTDNFSSTRLHLAYLRVAEEFWPTEKVTNRWKNVLRELGERGNNDVEMMDLWLGYISWREGHGFAGQGGGVDEVVEVYEECIGKLKANTSGDAVAREENLLYLFLRSALFLRQAGYTERAIAAFQALIEITFFKPDQWRSSRTSTSSHDHFDKTLDGFELFWDSEAPRVGEPGARGWRNAISTSEPKPPKSSSLKHISDDPFERWLEAELRAENTYAMPGRATVLDNEVEDDPYHTILFSDIRPFVFDVTSPEVRLQLIYAFLSFLGLPFTPPDMPSSSPATNDPYLQWTLAQNPQKRNAFWPPRQSQRKLPWQTVGGEPMDPERSRGLDHPFESPVKNWLQDRSSLLGRKGSWFTDLEAVDIVGLDVDLIRNVFYLLRPLVPDPAFTLANFAFESAVSPKGAVKFAKSILATDRDNLLLWDGYARLERQRGNYGVARTVYITALQAAISHKTHEVMSEDELDLWAGWAEMESELGEEDRTLEVVILASGTGQDRLCKSAQLSSSSLPASPAPMALLKSRQHYSNILSPSPSQLFLKSLFLYLTDGVEPAQSFLLNHLASLPPSSGEAEQTLQLLTKILYLHSSRHSTPASLARSTLETALASFPNNTAFLSLYLYGELGGRVYGRVQRLVADLTSSVRKDQDHSGGLMVHLWAIWAEGVSAHRTFWDKGGTGAERVRLALDKGINSPSGKPCAGLWMLYIEFEVLMGRYNSAKQLCYRAVASLGGCKALYLLPFSPSLRPHYTPRELQEWSELILERGVRIRVAFERYFDTPPDEGMLEDLPQDEELQEDELGFLTQRETAKPY</sequence>
<evidence type="ECO:0000256" key="5">
    <source>
        <dbReference type="SAM" id="MobiDB-lite"/>
    </source>
</evidence>
<feature type="compositionally biased region" description="Low complexity" evidence="5">
    <location>
        <begin position="1"/>
        <end position="14"/>
    </location>
</feature>
<dbReference type="PANTHER" id="PTHR13471">
    <property type="entry name" value="TETRATRICOPEPTIDE-LIKE HELICAL"/>
    <property type="match status" value="1"/>
</dbReference>
<comment type="similarity">
    <text evidence="2">Belongs to the NRDE2 family.</text>
</comment>
<protein>
    <submittedName>
        <fullName evidence="6">Uncharacterized protein</fullName>
    </submittedName>
</protein>
<feature type="compositionally biased region" description="Basic and acidic residues" evidence="5">
    <location>
        <begin position="138"/>
        <end position="178"/>
    </location>
</feature>
<proteinExistence type="inferred from homology"/>
<dbReference type="GO" id="GO:0071013">
    <property type="term" value="C:catalytic step 2 spliceosome"/>
    <property type="evidence" value="ECO:0007669"/>
    <property type="project" value="TreeGrafter"/>
</dbReference>
<dbReference type="Pfam" id="PF08424">
    <property type="entry name" value="NRDE-2"/>
    <property type="match status" value="1"/>
</dbReference>
<feature type="compositionally biased region" description="Basic and acidic residues" evidence="5">
    <location>
        <begin position="55"/>
        <end position="98"/>
    </location>
</feature>
<dbReference type="GO" id="GO:0006396">
    <property type="term" value="P:RNA processing"/>
    <property type="evidence" value="ECO:0007669"/>
    <property type="project" value="InterPro"/>
</dbReference>
<evidence type="ECO:0000256" key="2">
    <source>
        <dbReference type="ARBA" id="ARBA00009265"/>
    </source>
</evidence>
<dbReference type="VEuPathDB" id="FungiDB:I303_01389"/>
<gene>
    <name evidence="6" type="ORF">I303_01389</name>
</gene>
<feature type="compositionally biased region" description="Basic and acidic residues" evidence="5">
    <location>
        <begin position="121"/>
        <end position="130"/>
    </location>
</feature>
<accession>A0A1A6AHM5</accession>
<dbReference type="InterPro" id="IPR013633">
    <property type="entry name" value="NRDE-2"/>
</dbReference>
<feature type="region of interest" description="Disordered" evidence="5">
    <location>
        <begin position="217"/>
        <end position="240"/>
    </location>
</feature>
<comment type="subcellular location">
    <subcellularLocation>
        <location evidence="1">Nucleus</location>
    </subcellularLocation>
</comment>
<keyword evidence="3" id="KW-0677">Repeat</keyword>
<dbReference type="GO" id="GO:0031048">
    <property type="term" value="P:regulatory ncRNA-mediated heterochromatin formation"/>
    <property type="evidence" value="ECO:0007669"/>
    <property type="project" value="TreeGrafter"/>
</dbReference>
<dbReference type="AlphaFoldDB" id="A0A1A6AHM5"/>
<reference evidence="6" key="1">
    <citation type="submission" date="2013-07" db="EMBL/GenBank/DDBJ databases">
        <title>The Genome Sequence of Cryptococcus dejecticola CBS10117.</title>
        <authorList>
            <consortium name="The Broad Institute Genome Sequencing Platform"/>
            <person name="Cuomo C."/>
            <person name="Litvintseva A."/>
            <person name="Chen Y."/>
            <person name="Heitman J."/>
            <person name="Sun S."/>
            <person name="Springer D."/>
            <person name="Dromer F."/>
            <person name="Young S.K."/>
            <person name="Zeng Q."/>
            <person name="Gargeya S."/>
            <person name="Fitzgerald M."/>
            <person name="Abouelleil A."/>
            <person name="Alvarado L."/>
            <person name="Berlin A.M."/>
            <person name="Chapman S.B."/>
            <person name="Dewar J."/>
            <person name="Goldberg J."/>
            <person name="Griggs A."/>
            <person name="Gujja S."/>
            <person name="Hansen M."/>
            <person name="Howarth C."/>
            <person name="Imamovic A."/>
            <person name="Larimer J."/>
            <person name="McCowan C."/>
            <person name="Murphy C."/>
            <person name="Pearson M."/>
            <person name="Priest M."/>
            <person name="Roberts A."/>
            <person name="Saif S."/>
            <person name="Shea T."/>
            <person name="Sykes S."/>
            <person name="Wortman J."/>
            <person name="Nusbaum C."/>
            <person name="Birren B."/>
        </authorList>
    </citation>
    <scope>NUCLEOTIDE SEQUENCE [LARGE SCALE GENOMIC DNA]</scope>
    <source>
        <strain evidence="6">CBS 10117</strain>
    </source>
</reference>
<evidence type="ECO:0000256" key="1">
    <source>
        <dbReference type="ARBA" id="ARBA00004123"/>
    </source>
</evidence>
<dbReference type="OrthoDB" id="297219at2759"/>
<name>A0A1A6AHM5_9TREE</name>
<dbReference type="InterPro" id="IPR011990">
    <property type="entry name" value="TPR-like_helical_dom_sf"/>
</dbReference>